<feature type="region of interest" description="Disordered" evidence="1">
    <location>
        <begin position="1"/>
        <end position="57"/>
    </location>
</feature>
<evidence type="ECO:0000313" key="2">
    <source>
        <dbReference type="EMBL" id="EEE07837.1"/>
    </source>
</evidence>
<accession>B9BMH7</accession>
<gene>
    <name evidence="2" type="ORF">BURMUCGD2_2046</name>
</gene>
<sequence>MGASLQEHDARPAAARPAHRARDDALHVEMRGGSARRPLRIVSSAETTTPAGCGRRA</sequence>
<evidence type="ECO:0000256" key="1">
    <source>
        <dbReference type="SAM" id="MobiDB-lite"/>
    </source>
</evidence>
<comment type="caution">
    <text evidence="2">The sequence shown here is derived from an EMBL/GenBank/DDBJ whole genome shotgun (WGS) entry which is preliminary data.</text>
</comment>
<dbReference type="Proteomes" id="UP000004535">
    <property type="component" value="Unassembled WGS sequence"/>
</dbReference>
<dbReference type="EMBL" id="ACFC01000003">
    <property type="protein sequence ID" value="EEE07837.1"/>
    <property type="molecule type" value="Genomic_DNA"/>
</dbReference>
<dbReference type="AlphaFoldDB" id="B9BMH7"/>
<organism evidence="2 3">
    <name type="scientific">Burkholderia multivorans CGD2</name>
    <dbReference type="NCBI Taxonomy" id="513052"/>
    <lineage>
        <taxon>Bacteria</taxon>
        <taxon>Pseudomonadati</taxon>
        <taxon>Pseudomonadota</taxon>
        <taxon>Betaproteobacteria</taxon>
        <taxon>Burkholderiales</taxon>
        <taxon>Burkholderiaceae</taxon>
        <taxon>Burkholderia</taxon>
        <taxon>Burkholderia cepacia complex</taxon>
    </lineage>
</organism>
<reference evidence="2 3" key="1">
    <citation type="journal article" date="2012" name="J. Bacteriol.">
        <title>Draft Genome Sequence Determination for Cystic Fibrosis and Chronic Granulomatous Disease Burkholderia multivorans Isolates.</title>
        <authorList>
            <person name="Varga J.J."/>
            <person name="Losada L."/>
            <person name="Zelazny A.M."/>
            <person name="Brinkac L."/>
            <person name="Harkins D."/>
            <person name="Radune D."/>
            <person name="Hostetler J."/>
            <person name="Sampaio E.P."/>
            <person name="Ronning C.M."/>
            <person name="Nierman W.C."/>
            <person name="Greenberg D.E."/>
            <person name="Holland S.M."/>
            <person name="Goldberg J.B."/>
        </authorList>
    </citation>
    <scope>NUCLEOTIDE SEQUENCE [LARGE SCALE GENOMIC DNA]</scope>
    <source>
        <strain evidence="2 3">CGD2</strain>
    </source>
</reference>
<feature type="compositionally biased region" description="Basic and acidic residues" evidence="1">
    <location>
        <begin position="20"/>
        <end position="30"/>
    </location>
</feature>
<evidence type="ECO:0000313" key="3">
    <source>
        <dbReference type="Proteomes" id="UP000004535"/>
    </source>
</evidence>
<feature type="compositionally biased region" description="Basic and acidic residues" evidence="1">
    <location>
        <begin position="1"/>
        <end position="11"/>
    </location>
</feature>
<proteinExistence type="predicted"/>
<name>B9BMH7_9BURK</name>
<protein>
    <submittedName>
        <fullName evidence="2">Uncharacterized protein</fullName>
    </submittedName>
</protein>